<comment type="similarity">
    <text evidence="1">Belongs to the carbohydrate kinase PfkB family.</text>
</comment>
<evidence type="ECO:0000256" key="1">
    <source>
        <dbReference type="ARBA" id="ARBA00010688"/>
    </source>
</evidence>
<reference evidence="5 6" key="1">
    <citation type="submission" date="2012-02" db="EMBL/GenBank/DDBJ databases">
        <title>Improved High-Quality Draft genome of Joostella marina DSM 19592.</title>
        <authorList>
            <consortium name="US DOE Joint Genome Institute (JGI-PGF)"/>
            <person name="Lucas S."/>
            <person name="Copeland A."/>
            <person name="Lapidus A."/>
            <person name="Bruce D."/>
            <person name="Goodwin L."/>
            <person name="Pitluck S."/>
            <person name="Peters L."/>
            <person name="Chertkov O."/>
            <person name="Ovchinnikova G."/>
            <person name="Kyrpides N."/>
            <person name="Mavromatis K."/>
            <person name="Detter J.C."/>
            <person name="Han C."/>
            <person name="Land M."/>
            <person name="Hauser L."/>
            <person name="Markowitz V."/>
            <person name="Cheng J.-F."/>
            <person name="Hugenholtz P."/>
            <person name="Woyke T."/>
            <person name="Wu D."/>
            <person name="Tindall B."/>
            <person name="Brambilla E."/>
            <person name="Klenk H.-P."/>
            <person name="Eisen J.A."/>
        </authorList>
    </citation>
    <scope>NUCLEOTIDE SEQUENCE [LARGE SCALE GENOMIC DNA]</scope>
    <source>
        <strain evidence="5 6">DSM 19592</strain>
    </source>
</reference>
<gene>
    <name evidence="5" type="ORF">JoomaDRAFT_1048</name>
</gene>
<dbReference type="InterPro" id="IPR011611">
    <property type="entry name" value="PfkB_dom"/>
</dbReference>
<dbReference type="SUPFAM" id="SSF53613">
    <property type="entry name" value="Ribokinase-like"/>
    <property type="match status" value="1"/>
</dbReference>
<proteinExistence type="inferred from homology"/>
<dbReference type="InterPro" id="IPR050306">
    <property type="entry name" value="PfkB_Carbo_kinase"/>
</dbReference>
<feature type="domain" description="Carbohydrate kinase PfkB" evidence="4">
    <location>
        <begin position="4"/>
        <end position="311"/>
    </location>
</feature>
<protein>
    <submittedName>
        <fullName evidence="5">Sugar kinase, ribokinase</fullName>
    </submittedName>
</protein>
<dbReference type="Pfam" id="PF00294">
    <property type="entry name" value="PfkB"/>
    <property type="match status" value="1"/>
</dbReference>
<dbReference type="InterPro" id="IPR029056">
    <property type="entry name" value="Ribokinase-like"/>
</dbReference>
<organism evidence="5 6">
    <name type="scientific">Galbibacter orientalis DSM 19592</name>
    <dbReference type="NCBI Taxonomy" id="926559"/>
    <lineage>
        <taxon>Bacteria</taxon>
        <taxon>Pseudomonadati</taxon>
        <taxon>Bacteroidota</taxon>
        <taxon>Flavobacteriia</taxon>
        <taxon>Flavobacteriales</taxon>
        <taxon>Flavobacteriaceae</taxon>
        <taxon>Galbibacter</taxon>
    </lineage>
</organism>
<accession>I3C376</accession>
<dbReference type="AlphaFoldDB" id="I3C376"/>
<keyword evidence="6" id="KW-1185">Reference proteome</keyword>
<dbReference type="GO" id="GO:0016301">
    <property type="term" value="F:kinase activity"/>
    <property type="evidence" value="ECO:0007669"/>
    <property type="project" value="UniProtKB-KW"/>
</dbReference>
<name>I3C376_9FLAO</name>
<evidence type="ECO:0000259" key="4">
    <source>
        <dbReference type="Pfam" id="PF00294"/>
    </source>
</evidence>
<dbReference type="PRINTS" id="PR00990">
    <property type="entry name" value="RIBOKINASE"/>
</dbReference>
<evidence type="ECO:0000256" key="3">
    <source>
        <dbReference type="ARBA" id="ARBA00022777"/>
    </source>
</evidence>
<dbReference type="Proteomes" id="UP000004690">
    <property type="component" value="Unassembled WGS sequence"/>
</dbReference>
<sequence>MIGMKKVYCIGELLIDFVAENQGADLSKAKEFTKKAGGAPANVAAAIAKLKGKSEFVGCVGNDAFGDFLAETLQKNEVGIENLQRSDIFTTLAFVSIAANGERDFVFNRGADKKLNYTKKLATQFKNQIVHFGAATCFLGGSLEEAYTAYLIDAVKENAFISFDPNFRADLWKGRENEFIKKCIPFIEKADFAKFSEEEALLISGKETLLEASQIFHKHGIKLLTVTLGSKGTFLSMENKTIIIESTKVNPVDTTGAGDAFVGCFLYQLSLEENLETVLKDYNKIQKMIAISNKAGAITTTQFGAINALPTASQIGF</sequence>
<dbReference type="HOGENOM" id="CLU_027634_6_1_10"/>
<keyword evidence="3 5" id="KW-0418">Kinase</keyword>
<dbReference type="InterPro" id="IPR002139">
    <property type="entry name" value="Ribo/fructo_kinase"/>
</dbReference>
<dbReference type="Gene3D" id="3.40.1190.20">
    <property type="match status" value="1"/>
</dbReference>
<dbReference type="eggNOG" id="COG0524">
    <property type="taxonomic scope" value="Bacteria"/>
</dbReference>
<keyword evidence="2" id="KW-0808">Transferase</keyword>
<dbReference type="STRING" id="926559.JoomaDRAFT_1048"/>
<dbReference type="PANTHER" id="PTHR43085:SF54">
    <property type="entry name" value="PUTATIVE-RELATED"/>
    <property type="match status" value="1"/>
</dbReference>
<dbReference type="PANTHER" id="PTHR43085">
    <property type="entry name" value="HEXOKINASE FAMILY MEMBER"/>
    <property type="match status" value="1"/>
</dbReference>
<evidence type="ECO:0000313" key="5">
    <source>
        <dbReference type="EMBL" id="EIJ38069.1"/>
    </source>
</evidence>
<dbReference type="EMBL" id="JH651379">
    <property type="protein sequence ID" value="EIJ38069.1"/>
    <property type="molecule type" value="Genomic_DNA"/>
</dbReference>
<evidence type="ECO:0000313" key="6">
    <source>
        <dbReference type="Proteomes" id="UP000004690"/>
    </source>
</evidence>
<evidence type="ECO:0000256" key="2">
    <source>
        <dbReference type="ARBA" id="ARBA00022679"/>
    </source>
</evidence>
<dbReference type="CDD" id="cd01167">
    <property type="entry name" value="bac_FRK"/>
    <property type="match status" value="1"/>
</dbReference>